<accession>A0ABT8ZHM9</accession>
<dbReference type="Gene3D" id="3.30.70.100">
    <property type="match status" value="1"/>
</dbReference>
<comment type="caution">
    <text evidence="2">The sequence shown here is derived from an EMBL/GenBank/DDBJ whole genome shotgun (WGS) entry which is preliminary data.</text>
</comment>
<protein>
    <submittedName>
        <fullName evidence="2">DUF1330 domain-containing protein</fullName>
    </submittedName>
</protein>
<dbReference type="InterPro" id="IPR011008">
    <property type="entry name" value="Dimeric_a/b-barrel"/>
</dbReference>
<dbReference type="SUPFAM" id="SSF54909">
    <property type="entry name" value="Dimeric alpha+beta barrel"/>
    <property type="match status" value="1"/>
</dbReference>
<dbReference type="PANTHER" id="PTHR41521:SF4">
    <property type="entry name" value="BLR0684 PROTEIN"/>
    <property type="match status" value="1"/>
</dbReference>
<sequence>MTAHMVSMIYSRDNSWIAEYSANVPAIIAKHGGSYTFVSRGKVEVAEGDLPVPSGVGTFTFPSRQAIHAFLESEEYRPYLELRQKYSTNQILMFDGR</sequence>
<keyword evidence="3" id="KW-1185">Reference proteome</keyword>
<dbReference type="Proteomes" id="UP001176471">
    <property type="component" value="Unassembled WGS sequence"/>
</dbReference>
<evidence type="ECO:0000259" key="1">
    <source>
        <dbReference type="Pfam" id="PF07045"/>
    </source>
</evidence>
<organism evidence="2 3">
    <name type="scientific">Sphingobium cyanobacteriorum</name>
    <dbReference type="NCBI Taxonomy" id="3063954"/>
    <lineage>
        <taxon>Bacteria</taxon>
        <taxon>Pseudomonadati</taxon>
        <taxon>Pseudomonadota</taxon>
        <taxon>Alphaproteobacteria</taxon>
        <taxon>Sphingomonadales</taxon>
        <taxon>Sphingomonadaceae</taxon>
        <taxon>Sphingobium</taxon>
    </lineage>
</organism>
<name>A0ABT8ZHM9_9SPHN</name>
<evidence type="ECO:0000313" key="3">
    <source>
        <dbReference type="Proteomes" id="UP001176471"/>
    </source>
</evidence>
<feature type="domain" description="DUF1330" evidence="1">
    <location>
        <begin position="3"/>
        <end position="96"/>
    </location>
</feature>
<gene>
    <name evidence="2" type="ORF">Q4610_01415</name>
</gene>
<dbReference type="EMBL" id="JAUQOM010000001">
    <property type="protein sequence ID" value="MDO7833692.1"/>
    <property type="molecule type" value="Genomic_DNA"/>
</dbReference>
<reference evidence="2" key="1">
    <citation type="submission" date="2023-07" db="EMBL/GenBank/DDBJ databases">
        <title>Bacterial whole genome sequence for Sphingobium sp. HBC34.</title>
        <authorList>
            <person name="Le V."/>
            <person name="Ko S.-R."/>
            <person name="Ahn C.-Y."/>
            <person name="Oh H.-M."/>
        </authorList>
    </citation>
    <scope>NUCLEOTIDE SEQUENCE</scope>
    <source>
        <strain evidence="2">HBC34</strain>
    </source>
</reference>
<dbReference type="InterPro" id="IPR010753">
    <property type="entry name" value="DUF1330"/>
</dbReference>
<dbReference type="RefSeq" id="WP_304534232.1">
    <property type="nucleotide sequence ID" value="NZ_JAUQOM010000001.1"/>
</dbReference>
<proteinExistence type="predicted"/>
<evidence type="ECO:0000313" key="2">
    <source>
        <dbReference type="EMBL" id="MDO7833692.1"/>
    </source>
</evidence>
<dbReference type="PANTHER" id="PTHR41521">
    <property type="match status" value="1"/>
</dbReference>
<dbReference type="Pfam" id="PF07045">
    <property type="entry name" value="DUF1330"/>
    <property type="match status" value="1"/>
</dbReference>